<feature type="domain" description="(S)-ureidoglycine aminohydrolase cupin" evidence="1">
    <location>
        <begin position="30"/>
        <end position="95"/>
    </location>
</feature>
<protein>
    <submittedName>
        <fullName evidence="2">Cupin domain-containing protein</fullName>
    </submittedName>
</protein>
<dbReference type="Pfam" id="PF05899">
    <property type="entry name" value="Cupin_3"/>
    <property type="match status" value="2"/>
</dbReference>
<evidence type="ECO:0000313" key="3">
    <source>
        <dbReference type="Proteomes" id="UP001597351"/>
    </source>
</evidence>
<proteinExistence type="predicted"/>
<sequence>MTSTALIAADLLALPLPDREQGLASLPGGELGVWEAGPGVETDTEVDEVFVVLTGRATVEVEGGPTLTVEPGSVVRLHAGDRTTWTVTEPLRKLYVALDEPVGGLPGERLLAADVRSLELTGDSEPGSWVEGGWPTARTQHLGDLAGVRLSAWEVTAGVVADLEQDEYLLVLSGAAVVRIEGGPAVELSPHALLRLGEGDRTEWTVTEDVRAFLVSLG</sequence>
<feature type="domain" description="(S)-ureidoglycine aminohydrolase cupin" evidence="1">
    <location>
        <begin position="146"/>
        <end position="211"/>
    </location>
</feature>
<gene>
    <name evidence="2" type="ORF">ACFSDE_19905</name>
</gene>
<dbReference type="SUPFAM" id="SSF51182">
    <property type="entry name" value="RmlC-like cupins"/>
    <property type="match status" value="2"/>
</dbReference>
<dbReference type="Gene3D" id="2.60.120.10">
    <property type="entry name" value="Jelly Rolls"/>
    <property type="match status" value="2"/>
</dbReference>
<comment type="caution">
    <text evidence="2">The sequence shown here is derived from an EMBL/GenBank/DDBJ whole genome shotgun (WGS) entry which is preliminary data.</text>
</comment>
<dbReference type="InterPro" id="IPR011051">
    <property type="entry name" value="RmlC_Cupin_sf"/>
</dbReference>
<dbReference type="RefSeq" id="WP_343921128.1">
    <property type="nucleotide sequence ID" value="NZ_BAAAJT010000003.1"/>
</dbReference>
<name>A0ABW4TQW4_9ACTN</name>
<reference evidence="3" key="1">
    <citation type="journal article" date="2019" name="Int. J. Syst. Evol. Microbiol.">
        <title>The Global Catalogue of Microorganisms (GCM) 10K type strain sequencing project: providing services to taxonomists for standard genome sequencing and annotation.</title>
        <authorList>
            <consortium name="The Broad Institute Genomics Platform"/>
            <consortium name="The Broad Institute Genome Sequencing Center for Infectious Disease"/>
            <person name="Wu L."/>
            <person name="Ma J."/>
        </authorList>
    </citation>
    <scope>NUCLEOTIDE SEQUENCE [LARGE SCALE GENOMIC DNA]</scope>
    <source>
        <strain evidence="3">CGMCC 1.12477</strain>
    </source>
</reference>
<dbReference type="Proteomes" id="UP001597351">
    <property type="component" value="Unassembled WGS sequence"/>
</dbReference>
<dbReference type="InterPro" id="IPR008579">
    <property type="entry name" value="UGlyAH_Cupin_dom"/>
</dbReference>
<dbReference type="PANTHER" id="PTHR40943:SF1">
    <property type="entry name" value="CYTOPLASMIC PROTEIN"/>
    <property type="match status" value="1"/>
</dbReference>
<dbReference type="EMBL" id="JBHUGD010000004">
    <property type="protein sequence ID" value="MFD1949079.1"/>
    <property type="molecule type" value="Genomic_DNA"/>
</dbReference>
<dbReference type="InterPro" id="IPR014710">
    <property type="entry name" value="RmlC-like_jellyroll"/>
</dbReference>
<evidence type="ECO:0000259" key="1">
    <source>
        <dbReference type="Pfam" id="PF05899"/>
    </source>
</evidence>
<organism evidence="2 3">
    <name type="scientific">Nocardioides aestuarii</name>
    <dbReference type="NCBI Taxonomy" id="252231"/>
    <lineage>
        <taxon>Bacteria</taxon>
        <taxon>Bacillati</taxon>
        <taxon>Actinomycetota</taxon>
        <taxon>Actinomycetes</taxon>
        <taxon>Propionibacteriales</taxon>
        <taxon>Nocardioidaceae</taxon>
        <taxon>Nocardioides</taxon>
    </lineage>
</organism>
<evidence type="ECO:0000313" key="2">
    <source>
        <dbReference type="EMBL" id="MFD1949079.1"/>
    </source>
</evidence>
<accession>A0ABW4TQW4</accession>
<dbReference type="PANTHER" id="PTHR40943">
    <property type="entry name" value="CYTOPLASMIC PROTEIN-RELATED"/>
    <property type="match status" value="1"/>
</dbReference>
<keyword evidence="3" id="KW-1185">Reference proteome</keyword>